<dbReference type="Gene3D" id="3.50.50.60">
    <property type="entry name" value="FAD/NAD(P)-binding domain"/>
    <property type="match status" value="1"/>
</dbReference>
<dbReference type="Pfam" id="PF12831">
    <property type="entry name" value="FAD_oxidored"/>
    <property type="match status" value="1"/>
</dbReference>
<dbReference type="InterPro" id="IPR036188">
    <property type="entry name" value="FAD/NAD-bd_sf"/>
</dbReference>
<evidence type="ECO:0000256" key="5">
    <source>
        <dbReference type="ARBA" id="ARBA00023014"/>
    </source>
</evidence>
<keyword evidence="3" id="KW-0560">Oxidoreductase</keyword>
<evidence type="ECO:0000256" key="4">
    <source>
        <dbReference type="ARBA" id="ARBA00023004"/>
    </source>
</evidence>
<dbReference type="EMBL" id="JANCLU010000006">
    <property type="protein sequence ID" value="MCP8938573.1"/>
    <property type="molecule type" value="Genomic_DNA"/>
</dbReference>
<keyword evidence="6" id="KW-0812">Transmembrane</keyword>
<name>A0ABT1LCE2_9HYPH</name>
<feature type="transmembrane region" description="Helical" evidence="6">
    <location>
        <begin position="50"/>
        <end position="71"/>
    </location>
</feature>
<evidence type="ECO:0000256" key="1">
    <source>
        <dbReference type="ARBA" id="ARBA00022485"/>
    </source>
</evidence>
<organism evidence="7 8">
    <name type="scientific">Alsobacter ponti</name>
    <dbReference type="NCBI Taxonomy" id="2962936"/>
    <lineage>
        <taxon>Bacteria</taxon>
        <taxon>Pseudomonadati</taxon>
        <taxon>Pseudomonadota</taxon>
        <taxon>Alphaproteobacteria</taxon>
        <taxon>Hyphomicrobiales</taxon>
        <taxon>Alsobacteraceae</taxon>
        <taxon>Alsobacter</taxon>
    </lineage>
</organism>
<protein>
    <submittedName>
        <fullName evidence="7">FAD-dependent oxidoreductase</fullName>
    </submittedName>
</protein>
<keyword evidence="6" id="KW-0472">Membrane</keyword>
<evidence type="ECO:0000256" key="6">
    <source>
        <dbReference type="SAM" id="Phobius"/>
    </source>
</evidence>
<evidence type="ECO:0000313" key="7">
    <source>
        <dbReference type="EMBL" id="MCP8938573.1"/>
    </source>
</evidence>
<dbReference type="RefSeq" id="WP_254740636.1">
    <property type="nucleotide sequence ID" value="NZ_JANCLU010000006.1"/>
</dbReference>
<accession>A0ABT1LCE2</accession>
<keyword evidence="4" id="KW-0408">Iron</keyword>
<sequence length="469" mass="49881">MNATVSYDYRRTLRVAAPYAVVVVGGGPAGIAAAIAAARQGARTLLIERYGFLGGNLTAGLVGPCMTSYSLDGSQQLIKGIFEEFVRRMEAEGGALHPSGIPAGSAYCGFIEHGHDKVTPFEPEAAKIVALRMCREAGVELLFHTFVVDALTEEGPEGRRRVSGLVCASKSGLHVQPAGVVVDCSADGDVAALSGVGIEIGREGDGLMQPMTMFFRVSHVDDAVVEAYVRSHPEDYRPYASIIAKAREEGRFTIPRKGVGLYKTLQPGVWRINTTRILKRDGVDAADLTAAEIEGREQVFTLLRFFRENLPGFENCQLLDTATQIGVRETRRIVGEYTLTLADLQSGRRFDDVVALCGYPVDIHDPTGAGGGVAEAPPTANAYEIPYRVMVPRAVDGLLVAGRSVSCTHEALGAIRVMPPCFAMGEAAGAAAAMSAAGNTPPRHVDMGALHRRLVEAGAYLGDDRPGPA</sequence>
<keyword evidence="8" id="KW-1185">Reference proteome</keyword>
<reference evidence="7 8" key="1">
    <citation type="submission" date="2022-07" db="EMBL/GenBank/DDBJ databases">
        <authorList>
            <person name="Li W.-J."/>
            <person name="Deng Q.-Q."/>
        </authorList>
    </citation>
    <scope>NUCLEOTIDE SEQUENCE [LARGE SCALE GENOMIC DNA]</scope>
    <source>
        <strain evidence="7 8">SYSU M60028</strain>
    </source>
</reference>
<dbReference type="SUPFAM" id="SSF51905">
    <property type="entry name" value="FAD/NAD(P)-binding domain"/>
    <property type="match status" value="1"/>
</dbReference>
<evidence type="ECO:0000313" key="8">
    <source>
        <dbReference type="Proteomes" id="UP001205890"/>
    </source>
</evidence>
<comment type="caution">
    <text evidence="7">The sequence shown here is derived from an EMBL/GenBank/DDBJ whole genome shotgun (WGS) entry which is preliminary data.</text>
</comment>
<proteinExistence type="predicted"/>
<dbReference type="PANTHER" id="PTHR43498">
    <property type="entry name" value="FERREDOXIN:COB-COM HETERODISULFIDE REDUCTASE SUBUNIT A"/>
    <property type="match status" value="1"/>
</dbReference>
<evidence type="ECO:0000256" key="2">
    <source>
        <dbReference type="ARBA" id="ARBA00022723"/>
    </source>
</evidence>
<gene>
    <name evidence="7" type="ORF">NK718_08605</name>
</gene>
<dbReference type="Proteomes" id="UP001205890">
    <property type="component" value="Unassembled WGS sequence"/>
</dbReference>
<feature type="transmembrane region" description="Helical" evidence="6">
    <location>
        <begin position="16"/>
        <end position="38"/>
    </location>
</feature>
<keyword evidence="1" id="KW-0004">4Fe-4S</keyword>
<keyword evidence="6" id="KW-1133">Transmembrane helix</keyword>
<keyword evidence="5" id="KW-0411">Iron-sulfur</keyword>
<dbReference type="PANTHER" id="PTHR43498:SF1">
    <property type="entry name" value="COB--COM HETERODISULFIDE REDUCTASE IRON-SULFUR SUBUNIT A"/>
    <property type="match status" value="1"/>
</dbReference>
<keyword evidence="2" id="KW-0479">Metal-binding</keyword>
<evidence type="ECO:0000256" key="3">
    <source>
        <dbReference type="ARBA" id="ARBA00023002"/>
    </source>
</evidence>
<dbReference type="InterPro" id="IPR039650">
    <property type="entry name" value="HdrA-like"/>
</dbReference>